<dbReference type="PROSITE" id="PS51399">
    <property type="entry name" value="SEP"/>
    <property type="match status" value="1"/>
</dbReference>
<feature type="domain" description="UBX" evidence="2">
    <location>
        <begin position="282"/>
        <end position="360"/>
    </location>
</feature>
<dbReference type="Proteomes" id="UP000005222">
    <property type="component" value="Chromosome F"/>
</dbReference>
<evidence type="ECO:0000256" key="1">
    <source>
        <dbReference type="SAM" id="MobiDB-lite"/>
    </source>
</evidence>
<accession>G8YKY9</accession>
<dbReference type="SMART" id="SM00553">
    <property type="entry name" value="SEP"/>
    <property type="match status" value="1"/>
</dbReference>
<feature type="compositionally biased region" description="Basic and acidic residues" evidence="1">
    <location>
        <begin position="97"/>
        <end position="109"/>
    </location>
</feature>
<name>G8YKY9_PICSO</name>
<dbReference type="InParanoid" id="G8YKY9"/>
<evidence type="ECO:0000259" key="2">
    <source>
        <dbReference type="PROSITE" id="PS50033"/>
    </source>
</evidence>
<dbReference type="OrthoDB" id="25887at2759"/>
<sequence>MSESENKLIERFVSVTNSSDYIAEQYLERNDNDLIRAIEDYFSTSGAVTGHSEAKNEKKKSSKFRTLGDLNGEDEEEDSTNNNFFTGGEKSGLQVEDPNKRDEGSDRSIIDQIFQRAREQMGQPDDRPSARQQPPREEKKFTGTGFKLGSEDGPSEKIMDRSAQSPQKLSKVTREITFWRQGFTVGEGPLHRYDDPANASVLQELNAGRVPIGLLDVEFGQDVDVSVFRKTDEDYVPPKRKVGGFHGQGMRLGSPVPGESPVPEEPKPKPATENTEKEQPDQGSGDSLVQIRFANGKRASHKFNSTDPISTVYAFVRNHPNSDDGRDFILSHSFPVKPIDDSDSITVGDAKLKNAVIVQRWK</sequence>
<dbReference type="STRING" id="559304.G8YKY9"/>
<evidence type="ECO:0000313" key="4">
    <source>
        <dbReference type="EMBL" id="CCE88723.1"/>
    </source>
</evidence>
<dbReference type="GO" id="GO:0031468">
    <property type="term" value="P:nuclear membrane reassembly"/>
    <property type="evidence" value="ECO:0007669"/>
    <property type="project" value="TreeGrafter"/>
</dbReference>
<protein>
    <submittedName>
        <fullName evidence="4">Piso0_001501 protein</fullName>
    </submittedName>
</protein>
<dbReference type="Gene3D" id="1.10.8.10">
    <property type="entry name" value="DNA helicase RuvA subunit, C-terminal domain"/>
    <property type="match status" value="1"/>
</dbReference>
<dbReference type="PROSITE" id="PS50033">
    <property type="entry name" value="UBX"/>
    <property type="match status" value="1"/>
</dbReference>
<organism evidence="4 5">
    <name type="scientific">Pichia sorbitophila (strain ATCC MYA-4447 / BCRC 22081 / CBS 7064 / NBRC 10061 / NRRL Y-12695)</name>
    <name type="common">Hybrid yeast</name>
    <dbReference type="NCBI Taxonomy" id="559304"/>
    <lineage>
        <taxon>Eukaryota</taxon>
        <taxon>Fungi</taxon>
        <taxon>Dikarya</taxon>
        <taxon>Ascomycota</taxon>
        <taxon>Saccharomycotina</taxon>
        <taxon>Pichiomycetes</taxon>
        <taxon>Debaryomycetaceae</taxon>
        <taxon>Millerozyma</taxon>
    </lineage>
</organism>
<dbReference type="AlphaFoldDB" id="G8YKY9"/>
<dbReference type="InterPro" id="IPR029071">
    <property type="entry name" value="Ubiquitin-like_domsf"/>
</dbReference>
<dbReference type="CDD" id="cd01770">
    <property type="entry name" value="UBX_UBXN2"/>
    <property type="match status" value="1"/>
</dbReference>
<dbReference type="GO" id="GO:0005634">
    <property type="term" value="C:nucleus"/>
    <property type="evidence" value="ECO:0007669"/>
    <property type="project" value="TreeGrafter"/>
</dbReference>
<dbReference type="Gene3D" id="3.10.20.90">
    <property type="entry name" value="Phosphatidylinositol 3-kinase Catalytic Subunit, Chain A, domain 1"/>
    <property type="match status" value="1"/>
</dbReference>
<dbReference type="GO" id="GO:0000045">
    <property type="term" value="P:autophagosome assembly"/>
    <property type="evidence" value="ECO:0007669"/>
    <property type="project" value="TreeGrafter"/>
</dbReference>
<feature type="region of interest" description="Disordered" evidence="1">
    <location>
        <begin position="45"/>
        <end position="169"/>
    </location>
</feature>
<dbReference type="FunFam" id="3.30.420.210:FF:000002">
    <property type="entry name" value="UBX domain-containing protein 1"/>
    <property type="match status" value="1"/>
</dbReference>
<reference evidence="4 5" key="1">
    <citation type="journal article" date="2012" name="G3 (Bethesda)">
        <title>Pichia sorbitophila, an interspecies yeast hybrid reveals early steps of genome resolution following polyploidization.</title>
        <authorList>
            <person name="Leh Louis V."/>
            <person name="Despons L."/>
            <person name="Friedrich A."/>
            <person name="Martin T."/>
            <person name="Durrens P."/>
            <person name="Casaregola S."/>
            <person name="Neuveglise C."/>
            <person name="Fairhead C."/>
            <person name="Marck C."/>
            <person name="Cruz J.A."/>
            <person name="Straub M.L."/>
            <person name="Kugler V."/>
            <person name="Sacerdot C."/>
            <person name="Uzunov Z."/>
            <person name="Thierry A."/>
            <person name="Weiss S."/>
            <person name="Bleykasten C."/>
            <person name="De Montigny J."/>
            <person name="Jacques N."/>
            <person name="Jung P."/>
            <person name="Lemaire M."/>
            <person name="Mallet S."/>
            <person name="Morel G."/>
            <person name="Richard G.F."/>
            <person name="Sarkar A."/>
            <person name="Savel G."/>
            <person name="Schacherer J."/>
            <person name="Seret M.L."/>
            <person name="Talla E."/>
            <person name="Samson G."/>
            <person name="Jubin C."/>
            <person name="Poulain J."/>
            <person name="Vacherie B."/>
            <person name="Barbe V."/>
            <person name="Pelletier E."/>
            <person name="Sherman D.J."/>
            <person name="Westhof E."/>
            <person name="Weissenbach J."/>
            <person name="Baret P.V."/>
            <person name="Wincker P."/>
            <person name="Gaillardin C."/>
            <person name="Dujon B."/>
            <person name="Souciet J.L."/>
        </authorList>
    </citation>
    <scope>NUCLEOTIDE SEQUENCE [LARGE SCALE GENOMIC DNA]</scope>
    <source>
        <strain evidence="5">ATCC MYA-4447 / BCRC 22081 / CBS 7064 / NBRC 10061 / NRRL Y-12695</strain>
    </source>
</reference>
<feature type="domain" description="SEP" evidence="3">
    <location>
        <begin position="171"/>
        <end position="236"/>
    </location>
</feature>
<dbReference type="OMA" id="REVLHCN"/>
<dbReference type="GO" id="GO:0005829">
    <property type="term" value="C:cytosol"/>
    <property type="evidence" value="ECO:0007669"/>
    <property type="project" value="TreeGrafter"/>
</dbReference>
<keyword evidence="5" id="KW-1185">Reference proteome</keyword>
<dbReference type="InterPro" id="IPR036241">
    <property type="entry name" value="NSFL1C_SEP_dom_sf"/>
</dbReference>
<dbReference type="GO" id="GO:0061025">
    <property type="term" value="P:membrane fusion"/>
    <property type="evidence" value="ECO:0007669"/>
    <property type="project" value="TreeGrafter"/>
</dbReference>
<dbReference type="InterPro" id="IPR009060">
    <property type="entry name" value="UBA-like_sf"/>
</dbReference>
<dbReference type="SUPFAM" id="SSF46934">
    <property type="entry name" value="UBA-like"/>
    <property type="match status" value="1"/>
</dbReference>
<evidence type="ECO:0000313" key="5">
    <source>
        <dbReference type="Proteomes" id="UP000005222"/>
    </source>
</evidence>
<proteinExistence type="predicted"/>
<feature type="compositionally biased region" description="Basic and acidic residues" evidence="1">
    <location>
        <begin position="264"/>
        <end position="280"/>
    </location>
</feature>
<feature type="compositionally biased region" description="Basic and acidic residues" evidence="1">
    <location>
        <begin position="116"/>
        <end position="141"/>
    </location>
</feature>
<dbReference type="SUPFAM" id="SSF102848">
    <property type="entry name" value="NSFL1 (p97 ATPase) cofactor p47, SEP domain"/>
    <property type="match status" value="1"/>
</dbReference>
<dbReference type="FunCoup" id="G8YKY9">
    <property type="interactions" value="1728"/>
</dbReference>
<dbReference type="PANTHER" id="PTHR23333:SF20">
    <property type="entry name" value="NSFL1 COFACTOR P47"/>
    <property type="match status" value="1"/>
</dbReference>
<dbReference type="InterPro" id="IPR012989">
    <property type="entry name" value="SEP_domain"/>
</dbReference>
<dbReference type="GO" id="GO:0043130">
    <property type="term" value="F:ubiquitin binding"/>
    <property type="evidence" value="ECO:0007669"/>
    <property type="project" value="TreeGrafter"/>
</dbReference>
<gene>
    <name evidence="4" type="primary">Piso0_001501</name>
    <name evidence="4" type="ORF">GNLVRS01_PISO0F07793g</name>
</gene>
<dbReference type="Pfam" id="PF14555">
    <property type="entry name" value="UBA_4"/>
    <property type="match status" value="1"/>
</dbReference>
<dbReference type="PANTHER" id="PTHR23333">
    <property type="entry name" value="UBX DOMAIN CONTAINING PROTEIN"/>
    <property type="match status" value="1"/>
</dbReference>
<feature type="region of interest" description="Disordered" evidence="1">
    <location>
        <begin position="236"/>
        <end position="287"/>
    </location>
</feature>
<dbReference type="GO" id="GO:0043161">
    <property type="term" value="P:proteasome-mediated ubiquitin-dependent protein catabolic process"/>
    <property type="evidence" value="ECO:0007669"/>
    <property type="project" value="TreeGrafter"/>
</dbReference>
<dbReference type="Pfam" id="PF08059">
    <property type="entry name" value="SEP"/>
    <property type="match status" value="1"/>
</dbReference>
<dbReference type="eggNOG" id="KOG2086">
    <property type="taxonomic scope" value="Eukaryota"/>
</dbReference>
<dbReference type="HOGENOM" id="CLU_029402_4_1_1"/>
<dbReference type="Gene3D" id="3.30.420.210">
    <property type="entry name" value="SEP domain"/>
    <property type="match status" value="1"/>
</dbReference>
<dbReference type="Pfam" id="PF00789">
    <property type="entry name" value="UBX"/>
    <property type="match status" value="1"/>
</dbReference>
<dbReference type="InterPro" id="IPR001012">
    <property type="entry name" value="UBX_dom"/>
</dbReference>
<evidence type="ECO:0000259" key="3">
    <source>
        <dbReference type="PROSITE" id="PS51399"/>
    </source>
</evidence>
<dbReference type="SUPFAM" id="SSF54236">
    <property type="entry name" value="Ubiquitin-like"/>
    <property type="match status" value="1"/>
</dbReference>
<dbReference type="EMBL" id="FO082054">
    <property type="protein sequence ID" value="CCE88723.1"/>
    <property type="molecule type" value="Genomic_DNA"/>
</dbReference>
<dbReference type="SMART" id="SM00166">
    <property type="entry name" value="UBX"/>
    <property type="match status" value="1"/>
</dbReference>
<dbReference type="GO" id="GO:0007030">
    <property type="term" value="P:Golgi organization"/>
    <property type="evidence" value="ECO:0007669"/>
    <property type="project" value="TreeGrafter"/>
</dbReference>